<name>A0A927M6E8_9ACTN</name>
<evidence type="ECO:0000313" key="3">
    <source>
        <dbReference type="Proteomes" id="UP000649753"/>
    </source>
</evidence>
<evidence type="ECO:0000256" key="1">
    <source>
        <dbReference type="SAM" id="MobiDB-lite"/>
    </source>
</evidence>
<feature type="compositionally biased region" description="Polar residues" evidence="1">
    <location>
        <begin position="64"/>
        <end position="74"/>
    </location>
</feature>
<dbReference type="Proteomes" id="UP000649753">
    <property type="component" value="Unassembled WGS sequence"/>
</dbReference>
<sequence length="120" mass="12460">MNGEAPRPPADLVAPQWTAESLNHNPLNGATGGIWRVGRAGQNAILKIATPPGRDGVPAHWAPSTDQGHYSTGSRVRATRHGHSVAQARQSQIGRCGRCSRGASAVIESRCPGPGALARG</sequence>
<evidence type="ECO:0000313" key="2">
    <source>
        <dbReference type="EMBL" id="MBE1487461.1"/>
    </source>
</evidence>
<feature type="region of interest" description="Disordered" evidence="1">
    <location>
        <begin position="52"/>
        <end position="81"/>
    </location>
</feature>
<dbReference type="AlphaFoldDB" id="A0A927M6E8"/>
<reference evidence="2" key="1">
    <citation type="submission" date="2020-10" db="EMBL/GenBank/DDBJ databases">
        <title>Sequencing the genomes of 1000 actinobacteria strains.</title>
        <authorList>
            <person name="Klenk H.-P."/>
        </authorList>
    </citation>
    <scope>NUCLEOTIDE SEQUENCE</scope>
    <source>
        <strain evidence="2">DSM 46832</strain>
    </source>
</reference>
<keyword evidence="3" id="KW-1185">Reference proteome</keyword>
<gene>
    <name evidence="2" type="ORF">H4W31_003099</name>
</gene>
<comment type="caution">
    <text evidence="2">The sequence shown here is derived from an EMBL/GenBank/DDBJ whole genome shotgun (WGS) entry which is preliminary data.</text>
</comment>
<dbReference type="EMBL" id="JADBEB010000001">
    <property type="protein sequence ID" value="MBE1487461.1"/>
    <property type="molecule type" value="Genomic_DNA"/>
</dbReference>
<protein>
    <submittedName>
        <fullName evidence="2">Uncharacterized protein</fullName>
    </submittedName>
</protein>
<accession>A0A927M6E8</accession>
<proteinExistence type="predicted"/>
<organism evidence="2 3">
    <name type="scientific">Plantactinospora soyae</name>
    <dbReference type="NCBI Taxonomy" id="1544732"/>
    <lineage>
        <taxon>Bacteria</taxon>
        <taxon>Bacillati</taxon>
        <taxon>Actinomycetota</taxon>
        <taxon>Actinomycetes</taxon>
        <taxon>Micromonosporales</taxon>
        <taxon>Micromonosporaceae</taxon>
        <taxon>Plantactinospora</taxon>
    </lineage>
</organism>